<proteinExistence type="predicted"/>
<organism evidence="2">
    <name type="scientific">marine sediment metagenome</name>
    <dbReference type="NCBI Taxonomy" id="412755"/>
    <lineage>
        <taxon>unclassified sequences</taxon>
        <taxon>metagenomes</taxon>
        <taxon>ecological metagenomes</taxon>
    </lineage>
</organism>
<dbReference type="Pfam" id="PF13751">
    <property type="entry name" value="DDE_Tnp_1_6"/>
    <property type="match status" value="1"/>
</dbReference>
<dbReference type="AlphaFoldDB" id="X1RDK0"/>
<feature type="domain" description="Transposase DDE" evidence="1">
    <location>
        <begin position="70"/>
        <end position="189"/>
    </location>
</feature>
<dbReference type="InterPro" id="IPR025668">
    <property type="entry name" value="Tnp_DDE_dom"/>
</dbReference>
<dbReference type="PANTHER" id="PTHR33408">
    <property type="entry name" value="TRANSPOSASE"/>
    <property type="match status" value="1"/>
</dbReference>
<evidence type="ECO:0000259" key="1">
    <source>
        <dbReference type="Pfam" id="PF13751"/>
    </source>
</evidence>
<sequence length="210" mass="23851">TTDELPDVMSLDNGYMSGNNLAAFNDPDIDIDVYIATGKGENKAQISLDECNRKVKKSDFIYDADKDCFICPAGHILELRNGTSDDKKTYKARSEDCDQCPYRNRCCESKKGEPRTISTDGKEPLRQEMVEKMKKESSKEIYKKRKTIVEPVFGQIKKNMGFREFSMRGFIKAGGEFSLVCAAYNIKKVVKSIRYKLEYLGEDKLALMTA</sequence>
<dbReference type="PANTHER" id="PTHR33408:SF2">
    <property type="entry name" value="TRANSPOSASE DDE DOMAIN-CONTAINING PROTEIN"/>
    <property type="match status" value="1"/>
</dbReference>
<dbReference type="EMBL" id="BARW01004624">
    <property type="protein sequence ID" value="GAI65066.1"/>
    <property type="molecule type" value="Genomic_DNA"/>
</dbReference>
<feature type="non-terminal residue" evidence="2">
    <location>
        <position position="1"/>
    </location>
</feature>
<protein>
    <recommendedName>
        <fullName evidence="1">Transposase DDE domain-containing protein</fullName>
    </recommendedName>
</protein>
<evidence type="ECO:0000313" key="2">
    <source>
        <dbReference type="EMBL" id="GAI65066.1"/>
    </source>
</evidence>
<gene>
    <name evidence="2" type="ORF">S12H4_10688</name>
</gene>
<reference evidence="2" key="1">
    <citation type="journal article" date="2014" name="Front. Microbiol.">
        <title>High frequency of phylogenetically diverse reductive dehalogenase-homologous genes in deep subseafloor sedimentary metagenomes.</title>
        <authorList>
            <person name="Kawai M."/>
            <person name="Futagami T."/>
            <person name="Toyoda A."/>
            <person name="Takaki Y."/>
            <person name="Nishi S."/>
            <person name="Hori S."/>
            <person name="Arai W."/>
            <person name="Tsubouchi T."/>
            <person name="Morono Y."/>
            <person name="Uchiyama I."/>
            <person name="Ito T."/>
            <person name="Fujiyama A."/>
            <person name="Inagaki F."/>
            <person name="Takami H."/>
        </authorList>
    </citation>
    <scope>NUCLEOTIDE SEQUENCE</scope>
    <source>
        <strain evidence="2">Expedition CK06-06</strain>
    </source>
</reference>
<accession>X1RDK0</accession>
<name>X1RDK0_9ZZZZ</name>
<comment type="caution">
    <text evidence="2">The sequence shown here is derived from an EMBL/GenBank/DDBJ whole genome shotgun (WGS) entry which is preliminary data.</text>
</comment>